<proteinExistence type="predicted"/>
<evidence type="ECO:0008006" key="5">
    <source>
        <dbReference type="Google" id="ProtNLM"/>
    </source>
</evidence>
<feature type="region of interest" description="Disordered" evidence="1">
    <location>
        <begin position="208"/>
        <end position="242"/>
    </location>
</feature>
<keyword evidence="4" id="KW-1185">Reference proteome</keyword>
<protein>
    <recommendedName>
        <fullName evidence="5">Polycystin cation channel PKD1/PKD2 domain-containing protein</fullName>
    </recommendedName>
</protein>
<dbReference type="Proteomes" id="UP001307889">
    <property type="component" value="Chromosome 11"/>
</dbReference>
<organism evidence="3 4">
    <name type="scientific">Nesidiocoris tenuis</name>
    <dbReference type="NCBI Taxonomy" id="355587"/>
    <lineage>
        <taxon>Eukaryota</taxon>
        <taxon>Metazoa</taxon>
        <taxon>Ecdysozoa</taxon>
        <taxon>Arthropoda</taxon>
        <taxon>Hexapoda</taxon>
        <taxon>Insecta</taxon>
        <taxon>Pterygota</taxon>
        <taxon>Neoptera</taxon>
        <taxon>Paraneoptera</taxon>
        <taxon>Hemiptera</taxon>
        <taxon>Heteroptera</taxon>
        <taxon>Panheteroptera</taxon>
        <taxon>Cimicomorpha</taxon>
        <taxon>Miridae</taxon>
        <taxon>Dicyphina</taxon>
        <taxon>Nesidiocoris</taxon>
    </lineage>
</organism>
<sequence>MVTKDDWTAYRTGLLCVSIFYTFYGAGVIKETYFESATIFDIARIVMGQQSAVPRPRLKLGPHSYSTLLLSMSVTVVIVFIIWMISVVYKTFVIETHRRQSQGSFSGEVPDVQERNQTIIGGEAGGDTNEGPTALRRMPIKERIVAMCTDLETRMARIEERMSPLSNSLQLLTEIMMQLQHKEKESIIDHSILIDKLGNPGSRRLKNRLTIPSNAGGSAKPRADSQLMSSETMRTDQQGEPH</sequence>
<name>A0ABN7B9U2_9HEMI</name>
<feature type="transmembrane region" description="Helical" evidence="2">
    <location>
        <begin position="68"/>
        <end position="89"/>
    </location>
</feature>
<accession>A0ABN7B9U2</accession>
<evidence type="ECO:0000313" key="3">
    <source>
        <dbReference type="EMBL" id="BET00580.1"/>
    </source>
</evidence>
<keyword evidence="2" id="KW-0812">Transmembrane</keyword>
<gene>
    <name evidence="3" type="ORF">NTJ_13396</name>
</gene>
<evidence type="ECO:0000256" key="2">
    <source>
        <dbReference type="SAM" id="Phobius"/>
    </source>
</evidence>
<feature type="transmembrane region" description="Helical" evidence="2">
    <location>
        <begin position="12"/>
        <end position="29"/>
    </location>
</feature>
<evidence type="ECO:0000313" key="4">
    <source>
        <dbReference type="Proteomes" id="UP001307889"/>
    </source>
</evidence>
<dbReference type="EMBL" id="AP028919">
    <property type="protein sequence ID" value="BET00580.1"/>
    <property type="molecule type" value="Genomic_DNA"/>
</dbReference>
<keyword evidence="2" id="KW-1133">Transmembrane helix</keyword>
<feature type="compositionally biased region" description="Basic and acidic residues" evidence="1">
    <location>
        <begin position="233"/>
        <end position="242"/>
    </location>
</feature>
<evidence type="ECO:0000256" key="1">
    <source>
        <dbReference type="SAM" id="MobiDB-lite"/>
    </source>
</evidence>
<reference evidence="3 4" key="1">
    <citation type="submission" date="2023-09" db="EMBL/GenBank/DDBJ databases">
        <title>Nesidiocoris tenuis whole genome shotgun sequence.</title>
        <authorList>
            <person name="Shibata T."/>
            <person name="Shimoda M."/>
            <person name="Kobayashi T."/>
            <person name="Uehara T."/>
        </authorList>
    </citation>
    <scope>NUCLEOTIDE SEQUENCE [LARGE SCALE GENOMIC DNA]</scope>
    <source>
        <strain evidence="3 4">Japan</strain>
    </source>
</reference>
<keyword evidence="2" id="KW-0472">Membrane</keyword>